<dbReference type="EMBL" id="LCFK01000018">
    <property type="protein sequence ID" value="KKS93684.1"/>
    <property type="molecule type" value="Genomic_DNA"/>
</dbReference>
<feature type="domain" description="Gram-positive cocci surface proteins LPxTG" evidence="7">
    <location>
        <begin position="308"/>
        <end position="343"/>
    </location>
</feature>
<dbReference type="Pfam" id="PF11999">
    <property type="entry name" value="Ice_binding"/>
    <property type="match status" value="1"/>
</dbReference>
<evidence type="ECO:0000256" key="4">
    <source>
        <dbReference type="ARBA" id="ARBA00022729"/>
    </source>
</evidence>
<dbReference type="PATRIC" id="fig|1618390.3.peg.455"/>
<dbReference type="InterPro" id="IPR036116">
    <property type="entry name" value="FN3_sf"/>
</dbReference>
<evidence type="ECO:0008006" key="11">
    <source>
        <dbReference type="Google" id="ProtNLM"/>
    </source>
</evidence>
<evidence type="ECO:0000259" key="8">
    <source>
        <dbReference type="PROSITE" id="PS50853"/>
    </source>
</evidence>
<keyword evidence="2" id="KW-0134">Cell wall</keyword>
<dbReference type="PROSITE" id="PS50853">
    <property type="entry name" value="FN3"/>
    <property type="match status" value="1"/>
</dbReference>
<dbReference type="SUPFAM" id="SSF49265">
    <property type="entry name" value="Fibronectin type III"/>
    <property type="match status" value="1"/>
</dbReference>
<dbReference type="InterPro" id="IPR021884">
    <property type="entry name" value="Ice-bd_prot"/>
</dbReference>
<accession>A0A0G1D7Q8</accession>
<evidence type="ECO:0000256" key="5">
    <source>
        <dbReference type="ARBA" id="ARBA00023088"/>
    </source>
</evidence>
<keyword evidence="5" id="KW-0572">Peptidoglycan-anchor</keyword>
<keyword evidence="6" id="KW-0472">Membrane</keyword>
<organism evidence="9 10">
    <name type="scientific">Candidatus Collierbacteria bacterium GW2011_GWC2_43_12</name>
    <dbReference type="NCBI Taxonomy" id="1618390"/>
    <lineage>
        <taxon>Bacteria</taxon>
        <taxon>Candidatus Collieribacteriota</taxon>
    </lineage>
</organism>
<feature type="domain" description="Fibronectin type-III" evidence="8">
    <location>
        <begin position="215"/>
        <end position="302"/>
    </location>
</feature>
<comment type="similarity">
    <text evidence="1">Belongs to the ice-binding protein family.</text>
</comment>
<proteinExistence type="inferred from homology"/>
<name>A0A0G1D7Q8_9BACT</name>
<gene>
    <name evidence="9" type="ORF">UV68_C0018G0017</name>
</gene>
<keyword evidence="6" id="KW-0812">Transmembrane</keyword>
<reference evidence="9 10" key="1">
    <citation type="journal article" date="2015" name="Nature">
        <title>rRNA introns, odd ribosomes, and small enigmatic genomes across a large radiation of phyla.</title>
        <authorList>
            <person name="Brown C.T."/>
            <person name="Hug L.A."/>
            <person name="Thomas B.C."/>
            <person name="Sharon I."/>
            <person name="Castelle C.J."/>
            <person name="Singh A."/>
            <person name="Wilkins M.J."/>
            <person name="Williams K.H."/>
            <person name="Banfield J.F."/>
        </authorList>
    </citation>
    <scope>NUCLEOTIDE SEQUENCE [LARGE SCALE GENOMIC DNA]</scope>
</reference>
<evidence type="ECO:0000256" key="3">
    <source>
        <dbReference type="ARBA" id="ARBA00022525"/>
    </source>
</evidence>
<evidence type="ECO:0000256" key="2">
    <source>
        <dbReference type="ARBA" id="ARBA00022512"/>
    </source>
</evidence>
<dbReference type="Gene3D" id="2.60.40.10">
    <property type="entry name" value="Immunoglobulins"/>
    <property type="match status" value="1"/>
</dbReference>
<dbReference type="AlphaFoldDB" id="A0A0G1D7Q8"/>
<keyword evidence="3" id="KW-0964">Secreted</keyword>
<evidence type="ECO:0000313" key="10">
    <source>
        <dbReference type="Proteomes" id="UP000033980"/>
    </source>
</evidence>
<evidence type="ECO:0000256" key="1">
    <source>
        <dbReference type="ARBA" id="ARBA00005445"/>
    </source>
</evidence>
<protein>
    <recommendedName>
        <fullName evidence="11">Fibronectin type-III domain-containing protein</fullName>
    </recommendedName>
</protein>
<keyword evidence="6" id="KW-1133">Transmembrane helix</keyword>
<dbReference type="InterPro" id="IPR003961">
    <property type="entry name" value="FN3_dom"/>
</dbReference>
<dbReference type="Proteomes" id="UP000033980">
    <property type="component" value="Unassembled WGS sequence"/>
</dbReference>
<evidence type="ECO:0000256" key="6">
    <source>
        <dbReference type="SAM" id="Phobius"/>
    </source>
</evidence>
<evidence type="ECO:0000313" key="9">
    <source>
        <dbReference type="EMBL" id="KKS93684.1"/>
    </source>
</evidence>
<dbReference type="PROSITE" id="PS50847">
    <property type="entry name" value="GRAM_POS_ANCHORING"/>
    <property type="match status" value="1"/>
</dbReference>
<dbReference type="Pfam" id="PF00746">
    <property type="entry name" value="Gram_pos_anchor"/>
    <property type="match status" value="1"/>
</dbReference>
<dbReference type="InterPro" id="IPR013783">
    <property type="entry name" value="Ig-like_fold"/>
</dbReference>
<dbReference type="InterPro" id="IPR019931">
    <property type="entry name" value="LPXTG_anchor"/>
</dbReference>
<feature type="non-terminal residue" evidence="9">
    <location>
        <position position="1"/>
    </location>
</feature>
<sequence>EITGTIYDNNAGYSGGGGGSTACLVTDPALLTQAKVDLVTAYTDAAGRSTTSTIATDLAGVTLTDGTYDSASGTFEITGGGTLTLDGGGNADSVFIFKMATTLVTSTSSRVVLTNGAQACNVYWQVGSSATLGTTSTLIGNVLALTSITDDGGSTINGRLLARNGAVTLNNTTLTRQTCAAGTAGGPSLPGSTTLASQATAPQYVCPTITPGITAPLIISSSRVDSDSVSLSWGPYSGTDQFNVRYGFTEGEWLYNVDVTGFSTTLDSLPANQPIWVQVAARNECQIGEYGEAMLVGGTARGGFIPRLPNTGFESKENRGYWFLLAGLFLGVSSILVSVHRKR</sequence>
<evidence type="ECO:0000259" key="7">
    <source>
        <dbReference type="PROSITE" id="PS50847"/>
    </source>
</evidence>
<feature type="transmembrane region" description="Helical" evidence="6">
    <location>
        <begin position="320"/>
        <end position="339"/>
    </location>
</feature>
<comment type="caution">
    <text evidence="9">The sequence shown here is derived from an EMBL/GenBank/DDBJ whole genome shotgun (WGS) entry which is preliminary data.</text>
</comment>
<keyword evidence="4" id="KW-0732">Signal</keyword>